<dbReference type="InterPro" id="IPR009057">
    <property type="entry name" value="Homeodomain-like_sf"/>
</dbReference>
<keyword evidence="6" id="KW-1185">Reference proteome</keyword>
<dbReference type="EMBL" id="JAWMWH010000001">
    <property type="protein sequence ID" value="MEJ6399811.1"/>
    <property type="molecule type" value="Genomic_DNA"/>
</dbReference>
<dbReference type="SUPFAM" id="SSF46689">
    <property type="entry name" value="Homeodomain-like"/>
    <property type="match status" value="1"/>
</dbReference>
<accession>A0ABU8SIT0</accession>
<keyword evidence="3" id="KW-1133">Transmembrane helix</keyword>
<organism evidence="5 6">
    <name type="scientific">Nicoliella lavandulae</name>
    <dbReference type="NCBI Taxonomy" id="3082954"/>
    <lineage>
        <taxon>Bacteria</taxon>
        <taxon>Bacillati</taxon>
        <taxon>Bacillota</taxon>
        <taxon>Bacilli</taxon>
        <taxon>Lactobacillales</taxon>
        <taxon>Lactobacillaceae</taxon>
        <taxon>Nicoliella</taxon>
    </lineage>
</organism>
<keyword evidence="1 2" id="KW-0238">DNA-binding</keyword>
<dbReference type="PROSITE" id="PS50977">
    <property type="entry name" value="HTH_TETR_2"/>
    <property type="match status" value="1"/>
</dbReference>
<name>A0ABU8SIT0_9LACO</name>
<evidence type="ECO:0000313" key="6">
    <source>
        <dbReference type="Proteomes" id="UP001370590"/>
    </source>
</evidence>
<comment type="caution">
    <text evidence="5">The sequence shown here is derived from an EMBL/GenBank/DDBJ whole genome shotgun (WGS) entry which is preliminary data.</text>
</comment>
<keyword evidence="3" id="KW-0472">Membrane</keyword>
<gene>
    <name evidence="5" type="ORF">R4146_01225</name>
</gene>
<evidence type="ECO:0000256" key="1">
    <source>
        <dbReference type="ARBA" id="ARBA00023125"/>
    </source>
</evidence>
<proteinExistence type="predicted"/>
<feature type="transmembrane region" description="Helical" evidence="3">
    <location>
        <begin position="136"/>
        <end position="157"/>
    </location>
</feature>
<evidence type="ECO:0000256" key="2">
    <source>
        <dbReference type="PROSITE-ProRule" id="PRU00335"/>
    </source>
</evidence>
<reference evidence="5 6" key="1">
    <citation type="submission" date="2023-10" db="EMBL/GenBank/DDBJ databases">
        <title>Nicoliella lavandulae sp. nov. isolated from Lavandula angustifolia flowers.</title>
        <authorList>
            <person name="Alcantara C."/>
            <person name="Zuniga M."/>
            <person name="Landete J.M."/>
            <person name="Monedero V."/>
        </authorList>
    </citation>
    <scope>NUCLEOTIDE SEQUENCE [LARGE SCALE GENOMIC DNA]</scope>
    <source>
        <strain evidence="5 6">Es01</strain>
    </source>
</reference>
<keyword evidence="3" id="KW-0812">Transmembrane</keyword>
<sequence length="182" mass="21499">MTRSKTKIVNAFLFLINQKSIFQITSGEIIKQAGIAKGTYYHNFHTKMDILRYYESNLTHAIVDSFITRYRKLGKPELTSDVFIDIFADAVIPIIYENRDQVRVLISSDVDEIWSHYLEAHYVRVLKKLFPEDKDFNLLLFIKYVHLIVSYWISSLIPMDQRDFKKKLKNSLNSQVIEMLKK</sequence>
<dbReference type="InterPro" id="IPR001647">
    <property type="entry name" value="HTH_TetR"/>
</dbReference>
<protein>
    <submittedName>
        <fullName evidence="5">TetR/AcrR family transcriptional regulator</fullName>
    </submittedName>
</protein>
<evidence type="ECO:0000259" key="4">
    <source>
        <dbReference type="PROSITE" id="PS50977"/>
    </source>
</evidence>
<dbReference type="Gene3D" id="1.10.357.10">
    <property type="entry name" value="Tetracycline Repressor, domain 2"/>
    <property type="match status" value="1"/>
</dbReference>
<dbReference type="RefSeq" id="WP_339959651.1">
    <property type="nucleotide sequence ID" value="NZ_JAWMWH010000001.1"/>
</dbReference>
<dbReference type="Proteomes" id="UP001370590">
    <property type="component" value="Unassembled WGS sequence"/>
</dbReference>
<feature type="DNA-binding region" description="H-T-H motif" evidence="2">
    <location>
        <begin position="25"/>
        <end position="44"/>
    </location>
</feature>
<evidence type="ECO:0000313" key="5">
    <source>
        <dbReference type="EMBL" id="MEJ6399811.1"/>
    </source>
</evidence>
<evidence type="ECO:0000256" key="3">
    <source>
        <dbReference type="SAM" id="Phobius"/>
    </source>
</evidence>
<feature type="domain" description="HTH tetR-type" evidence="4">
    <location>
        <begin position="2"/>
        <end position="62"/>
    </location>
</feature>